<reference evidence="1 2" key="1">
    <citation type="submission" date="2019-10" db="EMBL/GenBank/DDBJ databases">
        <title>Description of Paenibacillus terricola sp. nov.</title>
        <authorList>
            <person name="Carlier A."/>
            <person name="Qi S."/>
        </authorList>
    </citation>
    <scope>NUCLEOTIDE SEQUENCE [LARGE SCALE GENOMIC DNA]</scope>
    <source>
        <strain evidence="1 2">LMG 31459</strain>
    </source>
</reference>
<protein>
    <recommendedName>
        <fullName evidence="3">ArpU family transcriptional regulator</fullName>
    </recommendedName>
</protein>
<evidence type="ECO:0000313" key="1">
    <source>
        <dbReference type="EMBL" id="NOU82799.1"/>
    </source>
</evidence>
<accession>A0ABX1YQF1</accession>
<evidence type="ECO:0008006" key="3">
    <source>
        <dbReference type="Google" id="ProtNLM"/>
    </source>
</evidence>
<dbReference type="Proteomes" id="UP000596857">
    <property type="component" value="Unassembled WGS sequence"/>
</dbReference>
<organism evidence="1 2">
    <name type="scientific">Paenibacillus phytohabitans</name>
    <dbReference type="NCBI Taxonomy" id="2654978"/>
    <lineage>
        <taxon>Bacteria</taxon>
        <taxon>Bacillati</taxon>
        <taxon>Bacillota</taxon>
        <taxon>Bacilli</taxon>
        <taxon>Bacillales</taxon>
        <taxon>Paenibacillaceae</taxon>
        <taxon>Paenibacillus</taxon>
    </lineage>
</organism>
<name>A0ABX1YQF1_9BACL</name>
<dbReference type="EMBL" id="WHOB01000086">
    <property type="protein sequence ID" value="NOU82799.1"/>
    <property type="molecule type" value="Genomic_DNA"/>
</dbReference>
<sequence>MKNVQVTELNISMVPVDWLFTRYQKLKKTRKSTSSTAVQHELMIIKEHLMKTDKSSVHHREDEVEQIEMNIPVAIRQQYVSIVEYRLKQYYQSIKRKHWLNAELQKVKPLEPKITAGMELSGVSGHSGLQHSSTEHAVINMFDRAERIQDEIWEVEDQLYPMEKALRSLDPDQLMLVEAKYFGREEELDEYLMNKFNWYRAKYYQVKKTALILLAQSLRII</sequence>
<comment type="caution">
    <text evidence="1">The sequence shown here is derived from an EMBL/GenBank/DDBJ whole genome shotgun (WGS) entry which is preliminary data.</text>
</comment>
<proteinExistence type="predicted"/>
<evidence type="ECO:0000313" key="2">
    <source>
        <dbReference type="Proteomes" id="UP000596857"/>
    </source>
</evidence>
<keyword evidence="2" id="KW-1185">Reference proteome</keyword>
<gene>
    <name evidence="1" type="ORF">GC101_28445</name>
</gene>
<dbReference type="RefSeq" id="WP_171720094.1">
    <property type="nucleotide sequence ID" value="NZ_WHOB01000086.1"/>
</dbReference>